<accession>A0A498K6R3</accession>
<proteinExistence type="predicted"/>
<feature type="compositionally biased region" description="Acidic residues" evidence="1">
    <location>
        <begin position="126"/>
        <end position="151"/>
    </location>
</feature>
<protein>
    <recommendedName>
        <fullName evidence="4">Peptidase C1A papain C-terminal domain-containing protein</fullName>
    </recommendedName>
</protein>
<dbReference type="SUPFAM" id="SSF54001">
    <property type="entry name" value="Cysteine proteinases"/>
    <property type="match status" value="1"/>
</dbReference>
<evidence type="ECO:0000313" key="3">
    <source>
        <dbReference type="Proteomes" id="UP000290289"/>
    </source>
</evidence>
<dbReference type="Proteomes" id="UP000290289">
    <property type="component" value="Chromosome 3"/>
</dbReference>
<evidence type="ECO:0008006" key="4">
    <source>
        <dbReference type="Google" id="ProtNLM"/>
    </source>
</evidence>
<dbReference type="EMBL" id="RDQH01000329">
    <property type="protein sequence ID" value="RXI03959.1"/>
    <property type="molecule type" value="Genomic_DNA"/>
</dbReference>
<gene>
    <name evidence="2" type="ORF">DVH24_038233</name>
</gene>
<name>A0A498K6R3_MALDO</name>
<reference evidence="2 3" key="1">
    <citation type="submission" date="2018-10" db="EMBL/GenBank/DDBJ databases">
        <title>A high-quality apple genome assembly.</title>
        <authorList>
            <person name="Hu J."/>
        </authorList>
    </citation>
    <scope>NUCLEOTIDE SEQUENCE [LARGE SCALE GENOMIC DNA]</scope>
    <source>
        <strain evidence="3">cv. HFTH1</strain>
        <tissue evidence="2">Young leaf</tissue>
    </source>
</reference>
<feature type="region of interest" description="Disordered" evidence="1">
    <location>
        <begin position="113"/>
        <end position="167"/>
    </location>
</feature>
<evidence type="ECO:0000256" key="1">
    <source>
        <dbReference type="SAM" id="MobiDB-lite"/>
    </source>
</evidence>
<evidence type="ECO:0000313" key="2">
    <source>
        <dbReference type="EMBL" id="RXI03959.1"/>
    </source>
</evidence>
<dbReference type="InterPro" id="IPR038765">
    <property type="entry name" value="Papain-like_cys_pep_sf"/>
</dbReference>
<sequence>MAPDCDISVLDGLKYVSRFGIPLKKYWKTGQKAPNIPQLYKYRIADYESIGNHTATIKYMLRQFPLICDAYLSDTIYDYKDGIYTYEMNRQGENLELHAMVLVGWGYSDGGEVGESVGDKSSESSGELEESDEDADERAEEGSGEDEESNEDREVKHYYNSDVQLGG</sequence>
<dbReference type="Gene3D" id="3.90.70.10">
    <property type="entry name" value="Cysteine proteinases"/>
    <property type="match status" value="1"/>
</dbReference>
<dbReference type="AlphaFoldDB" id="A0A498K6R3"/>
<comment type="caution">
    <text evidence="2">The sequence shown here is derived from an EMBL/GenBank/DDBJ whole genome shotgun (WGS) entry which is preliminary data.</text>
</comment>
<organism evidence="2 3">
    <name type="scientific">Malus domestica</name>
    <name type="common">Apple</name>
    <name type="synonym">Pyrus malus</name>
    <dbReference type="NCBI Taxonomy" id="3750"/>
    <lineage>
        <taxon>Eukaryota</taxon>
        <taxon>Viridiplantae</taxon>
        <taxon>Streptophyta</taxon>
        <taxon>Embryophyta</taxon>
        <taxon>Tracheophyta</taxon>
        <taxon>Spermatophyta</taxon>
        <taxon>Magnoliopsida</taxon>
        <taxon>eudicotyledons</taxon>
        <taxon>Gunneridae</taxon>
        <taxon>Pentapetalae</taxon>
        <taxon>rosids</taxon>
        <taxon>fabids</taxon>
        <taxon>Rosales</taxon>
        <taxon>Rosaceae</taxon>
        <taxon>Amygdaloideae</taxon>
        <taxon>Maleae</taxon>
        <taxon>Malus</taxon>
    </lineage>
</organism>
<keyword evidence="3" id="KW-1185">Reference proteome</keyword>